<organism evidence="2 3">
    <name type="scientific">Colletotrichum orchidophilum</name>
    <dbReference type="NCBI Taxonomy" id="1209926"/>
    <lineage>
        <taxon>Eukaryota</taxon>
        <taxon>Fungi</taxon>
        <taxon>Dikarya</taxon>
        <taxon>Ascomycota</taxon>
        <taxon>Pezizomycotina</taxon>
        <taxon>Sordariomycetes</taxon>
        <taxon>Hypocreomycetidae</taxon>
        <taxon>Glomerellales</taxon>
        <taxon>Glomerellaceae</taxon>
        <taxon>Colletotrichum</taxon>
    </lineage>
</organism>
<proteinExistence type="predicted"/>
<feature type="region of interest" description="Disordered" evidence="1">
    <location>
        <begin position="1"/>
        <end position="37"/>
    </location>
</feature>
<protein>
    <submittedName>
        <fullName evidence="2">Uncharacterized protein</fullName>
    </submittedName>
</protein>
<name>A0A1G4AV76_9PEZI</name>
<evidence type="ECO:0000313" key="2">
    <source>
        <dbReference type="EMBL" id="OHE93044.1"/>
    </source>
</evidence>
<keyword evidence="3" id="KW-1185">Reference proteome</keyword>
<dbReference type="RefSeq" id="XP_022470212.1">
    <property type="nucleotide sequence ID" value="XM_022623305.1"/>
</dbReference>
<dbReference type="Proteomes" id="UP000176998">
    <property type="component" value="Unassembled WGS sequence"/>
</dbReference>
<accession>A0A1G4AV76</accession>
<evidence type="ECO:0000256" key="1">
    <source>
        <dbReference type="SAM" id="MobiDB-lite"/>
    </source>
</evidence>
<gene>
    <name evidence="2" type="ORF">CORC01_11683</name>
</gene>
<dbReference type="AlphaFoldDB" id="A0A1G4AV76"/>
<comment type="caution">
    <text evidence="2">The sequence shown here is derived from an EMBL/GenBank/DDBJ whole genome shotgun (WGS) entry which is preliminary data.</text>
</comment>
<reference evidence="2 3" key="1">
    <citation type="submission" date="2016-09" db="EMBL/GenBank/DDBJ databases">
        <authorList>
            <person name="Capua I."/>
            <person name="De Benedictis P."/>
            <person name="Joannis T."/>
            <person name="Lombin L.H."/>
            <person name="Cattoli G."/>
        </authorList>
    </citation>
    <scope>NUCLEOTIDE SEQUENCE [LARGE SCALE GENOMIC DNA]</scope>
    <source>
        <strain evidence="2 3">IMI 309357</strain>
    </source>
</reference>
<dbReference type="GeneID" id="34564815"/>
<sequence>MRCSFSQTLDTEEEETSAPPPHVTPRRRRRKDLPSAQSDVSLCLTLLCIAFLSTRASYDQLMWSFTTPNLVPTLLQQMPAPSPSFSLPAWLLSSPRAFRLRSRLGRSAPPHSSIPPGFPAQAVPGSGAGWKCGRKKSS</sequence>
<evidence type="ECO:0000313" key="3">
    <source>
        <dbReference type="Proteomes" id="UP000176998"/>
    </source>
</evidence>
<feature type="region of interest" description="Disordered" evidence="1">
    <location>
        <begin position="105"/>
        <end position="138"/>
    </location>
</feature>
<dbReference type="EMBL" id="MJBS01000130">
    <property type="protein sequence ID" value="OHE93044.1"/>
    <property type="molecule type" value="Genomic_DNA"/>
</dbReference>